<dbReference type="InterPro" id="IPR001810">
    <property type="entry name" value="F-box_dom"/>
</dbReference>
<dbReference type="CDD" id="cd22160">
    <property type="entry name" value="F-box_AtFBL13-like"/>
    <property type="match status" value="1"/>
</dbReference>
<sequence>MSSRSHSAHNSESENESADSVDHPIGERSIEGSDSEPSENSDSDRQVSEPSENSGSDRQLSEPSDDPDSVGQVSEPSENADSDLQDSEPSDNSDSGCQRRRRKPAVDLITALPDSLLLHVLSFLPIEDAVKTQVLSKRWQYLWTCLTSLDFRFGDRPDKCNSDFVTFVDKTLLLCNCSKIKKLGVQLEYHFLSESHVNLWTRFAAVKGAEELQLDFDGARDDYWLPQLLYTN</sequence>
<dbReference type="PANTHER" id="PTHR31293">
    <property type="entry name" value="RNI-LIKE SUPERFAMILY PROTEIN"/>
    <property type="match status" value="1"/>
</dbReference>
<dbReference type="Pfam" id="PF00646">
    <property type="entry name" value="F-box"/>
    <property type="match status" value="1"/>
</dbReference>
<dbReference type="PANTHER" id="PTHR31293:SF12">
    <property type="entry name" value="RNI-LIKE SUPERFAMILY PROTEIN"/>
    <property type="match status" value="1"/>
</dbReference>
<dbReference type="InterPro" id="IPR036047">
    <property type="entry name" value="F-box-like_dom_sf"/>
</dbReference>
<feature type="compositionally biased region" description="Acidic residues" evidence="1">
    <location>
        <begin position="78"/>
        <end position="91"/>
    </location>
</feature>
<reference evidence="3 4" key="1">
    <citation type="submission" date="2020-08" db="EMBL/GenBank/DDBJ databases">
        <title>Plant Genome Project.</title>
        <authorList>
            <person name="Zhang R.-G."/>
        </authorList>
    </citation>
    <scope>NUCLEOTIDE SEQUENCE [LARGE SCALE GENOMIC DNA]</scope>
    <source>
        <strain evidence="3">WSP0</strain>
        <tissue evidence="3">Leaf</tissue>
    </source>
</reference>
<dbReference type="PROSITE" id="PS50181">
    <property type="entry name" value="FBOX"/>
    <property type="match status" value="1"/>
</dbReference>
<feature type="compositionally biased region" description="Polar residues" evidence="1">
    <location>
        <begin position="48"/>
        <end position="62"/>
    </location>
</feature>
<dbReference type="InterPro" id="IPR053781">
    <property type="entry name" value="F-box_AtFBL13-like"/>
</dbReference>
<gene>
    <name evidence="3" type="ORF">RHGRI_037475</name>
</gene>
<feature type="domain" description="F-box" evidence="2">
    <location>
        <begin position="106"/>
        <end position="142"/>
    </location>
</feature>
<feature type="compositionally biased region" description="Basic and acidic residues" evidence="1">
    <location>
        <begin position="20"/>
        <end position="31"/>
    </location>
</feature>
<evidence type="ECO:0000256" key="1">
    <source>
        <dbReference type="SAM" id="MobiDB-lite"/>
    </source>
</evidence>
<dbReference type="SUPFAM" id="SSF81383">
    <property type="entry name" value="F-box domain"/>
    <property type="match status" value="1"/>
</dbReference>
<dbReference type="EMBL" id="JACTNZ010000013">
    <property type="protein sequence ID" value="KAG5516748.1"/>
    <property type="molecule type" value="Genomic_DNA"/>
</dbReference>
<keyword evidence="4" id="KW-1185">Reference proteome</keyword>
<organism evidence="3 4">
    <name type="scientific">Rhododendron griersonianum</name>
    <dbReference type="NCBI Taxonomy" id="479676"/>
    <lineage>
        <taxon>Eukaryota</taxon>
        <taxon>Viridiplantae</taxon>
        <taxon>Streptophyta</taxon>
        <taxon>Embryophyta</taxon>
        <taxon>Tracheophyta</taxon>
        <taxon>Spermatophyta</taxon>
        <taxon>Magnoliopsida</taxon>
        <taxon>eudicotyledons</taxon>
        <taxon>Gunneridae</taxon>
        <taxon>Pentapetalae</taxon>
        <taxon>asterids</taxon>
        <taxon>Ericales</taxon>
        <taxon>Ericaceae</taxon>
        <taxon>Ericoideae</taxon>
        <taxon>Rhodoreae</taxon>
        <taxon>Rhododendron</taxon>
    </lineage>
</organism>
<feature type="compositionally biased region" description="Low complexity" evidence="1">
    <location>
        <begin position="1"/>
        <end position="10"/>
    </location>
</feature>
<evidence type="ECO:0000313" key="4">
    <source>
        <dbReference type="Proteomes" id="UP000823749"/>
    </source>
</evidence>
<proteinExistence type="predicted"/>
<feature type="region of interest" description="Disordered" evidence="1">
    <location>
        <begin position="1"/>
        <end position="101"/>
    </location>
</feature>
<accession>A0AAV6HSH5</accession>
<dbReference type="Gene3D" id="1.20.1280.50">
    <property type="match status" value="1"/>
</dbReference>
<protein>
    <recommendedName>
        <fullName evidence="2">F-box domain-containing protein</fullName>
    </recommendedName>
</protein>
<evidence type="ECO:0000313" key="3">
    <source>
        <dbReference type="EMBL" id="KAG5516748.1"/>
    </source>
</evidence>
<dbReference type="AlphaFoldDB" id="A0AAV6HSH5"/>
<comment type="caution">
    <text evidence="3">The sequence shown here is derived from an EMBL/GenBank/DDBJ whole genome shotgun (WGS) entry which is preliminary data.</text>
</comment>
<name>A0AAV6HSH5_9ERIC</name>
<evidence type="ECO:0000259" key="2">
    <source>
        <dbReference type="PROSITE" id="PS50181"/>
    </source>
</evidence>
<dbReference type="InterPro" id="IPR055294">
    <property type="entry name" value="FBL60-like"/>
</dbReference>
<dbReference type="Proteomes" id="UP000823749">
    <property type="component" value="Chromosome 13"/>
</dbReference>